<comment type="similarity">
    <text evidence="12">Belongs to the carbohydrate kinase PfkB family. Ribokinase subfamily.</text>
</comment>
<evidence type="ECO:0000256" key="8">
    <source>
        <dbReference type="ARBA" id="ARBA00022840"/>
    </source>
</evidence>
<comment type="function">
    <text evidence="12">Catalyzes the phosphorylation of ribose at O-5 in a reaction requiring ATP and magnesium. The resulting D-ribose-5-phosphate can then be used either for sythesis of nucleotides, histidine, and tryptophan, or as a component of the pentose phosphate pathway.</text>
</comment>
<dbReference type="PANTHER" id="PTHR10584:SF166">
    <property type="entry name" value="RIBOKINASE"/>
    <property type="match status" value="1"/>
</dbReference>
<name>E1QZC1_OLSUV</name>
<dbReference type="OrthoDB" id="9775849at2"/>
<dbReference type="InterPro" id="IPR029056">
    <property type="entry name" value="Ribokinase-like"/>
</dbReference>
<dbReference type="PATRIC" id="fig|633147.7.peg.932"/>
<feature type="binding site" evidence="12">
    <location>
        <position position="258"/>
    </location>
    <ligand>
        <name>substrate</name>
    </ligand>
</feature>
<evidence type="ECO:0000256" key="6">
    <source>
        <dbReference type="ARBA" id="ARBA00022741"/>
    </source>
</evidence>
<feature type="binding site" evidence="12">
    <location>
        <position position="293"/>
    </location>
    <ligand>
        <name>K(+)</name>
        <dbReference type="ChEBI" id="CHEBI:29103"/>
    </ligand>
</feature>
<keyword evidence="15" id="KW-1185">Reference proteome</keyword>
<reference evidence="14 15" key="1">
    <citation type="journal article" date="2010" name="Stand. Genomic Sci.">
        <title>Complete genome sequence of Olsenella uli type strain (VPI D76D-27C).</title>
        <authorList>
            <person name="Goker M."/>
            <person name="Held B."/>
            <person name="Lucas S."/>
            <person name="Nolan M."/>
            <person name="Yasawong M."/>
            <person name="Glavina Del Rio T."/>
            <person name="Tice H."/>
            <person name="Cheng J.F."/>
            <person name="Bruce D."/>
            <person name="Detter J.C."/>
            <person name="Tapia R."/>
            <person name="Han C."/>
            <person name="Goodwin L."/>
            <person name="Pitluck S."/>
            <person name="Liolios K."/>
            <person name="Ivanova N."/>
            <person name="Mavromatis K."/>
            <person name="Mikhailova N."/>
            <person name="Pati A."/>
            <person name="Chen A."/>
            <person name="Palaniappan K."/>
            <person name="Land M."/>
            <person name="Hauser L."/>
            <person name="Chang Y.J."/>
            <person name="Jeffries C.D."/>
            <person name="Rohde M."/>
            <person name="Sikorski J."/>
            <person name="Pukall R."/>
            <person name="Woyke T."/>
            <person name="Bristow J."/>
            <person name="Eisen J.A."/>
            <person name="Markowitz V."/>
            <person name="Hugenholtz P."/>
            <person name="Kyrpides N.C."/>
            <person name="Klenk H.P."/>
            <person name="Lapidus A."/>
        </authorList>
    </citation>
    <scope>NUCLEOTIDE SEQUENCE [LARGE SCALE GENOMIC DNA]</scope>
    <source>
        <strain evidence="15">ATCC 49627 / DSM 7084 / CIP 109912 / JCM 12494 / NCIMB 702895 / VPI D76D-27C</strain>
    </source>
</reference>
<dbReference type="KEGG" id="ols:Olsu_0620"/>
<dbReference type="STRING" id="633147.Olsu_0620"/>
<keyword evidence="5 12" id="KW-0479">Metal-binding</keyword>
<feature type="binding site" evidence="12">
    <location>
        <position position="252"/>
    </location>
    <ligand>
        <name>K(+)</name>
        <dbReference type="ChEBI" id="CHEBI:29103"/>
    </ligand>
</feature>
<dbReference type="GO" id="GO:0046872">
    <property type="term" value="F:metal ion binding"/>
    <property type="evidence" value="ECO:0007669"/>
    <property type="project" value="UniProtKB-KW"/>
</dbReference>
<dbReference type="GO" id="GO:0005524">
    <property type="term" value="F:ATP binding"/>
    <property type="evidence" value="ECO:0007669"/>
    <property type="project" value="UniProtKB-UniRule"/>
</dbReference>
<dbReference type="InterPro" id="IPR011611">
    <property type="entry name" value="PfkB_dom"/>
</dbReference>
<keyword evidence="12" id="KW-0963">Cytoplasm</keyword>
<dbReference type="InterPro" id="IPR002139">
    <property type="entry name" value="Ribo/fructo_kinase"/>
</dbReference>
<feature type="binding site" evidence="12">
    <location>
        <position position="291"/>
    </location>
    <ligand>
        <name>K(+)</name>
        <dbReference type="ChEBI" id="CHEBI:29103"/>
    </ligand>
</feature>
<gene>
    <name evidence="12" type="primary">rbsK</name>
    <name evidence="14" type="ordered locus">Olsu_0620</name>
</gene>
<dbReference type="CDD" id="cd01174">
    <property type="entry name" value="ribokinase"/>
    <property type="match status" value="1"/>
</dbReference>
<keyword evidence="9 12" id="KW-0460">Magnesium</keyword>
<evidence type="ECO:0000313" key="14">
    <source>
        <dbReference type="EMBL" id="ADK67735.1"/>
    </source>
</evidence>
<sequence length="315" mass="33604">MSGEKNEHKVIVFGSLNMDLSVECSEYPRRGQTVLGRGFVTTPGGKGGNQAVACARMGADTFMVGKVGADTFGQQLLVSLTNHGVSVGNVSLTNWAATGTALVVRSGDDNRIVVDPGANQRIRYEEVRSAIHGLGQDRNIFLTQLECDFDVTMDALRCANRNYLYTILNAAPAHRLPHDVYQTLDLLCVNESECELLSGIRPVDDASCAMALGRFADLGVRHTVITLGSRGSVTTERGQLVRVSAHEIQAVDTTGAGDAYLGELAAHLAFGGSIVDGMRYATAAAALCCTKVGAQDAMPTWDQVEKFAAAHRVRS</sequence>
<comment type="activity regulation">
    <text evidence="12">Activated by a monovalent cation that binds near, but not in, the active site. The most likely occupant of the site in vivo is potassium. Ion binding induces a conformational change that may alter substrate affinity.</text>
</comment>
<feature type="binding site" evidence="12">
    <location>
        <position position="288"/>
    </location>
    <ligand>
        <name>K(+)</name>
        <dbReference type="ChEBI" id="CHEBI:29103"/>
    </ligand>
</feature>
<feature type="binding site" evidence="12">
    <location>
        <begin position="17"/>
        <end position="19"/>
    </location>
    <ligand>
        <name>substrate</name>
    </ligand>
</feature>
<evidence type="ECO:0000256" key="2">
    <source>
        <dbReference type="ARBA" id="ARBA00012035"/>
    </source>
</evidence>
<dbReference type="PROSITE" id="PS00583">
    <property type="entry name" value="PFKB_KINASES_1"/>
    <property type="match status" value="1"/>
</dbReference>
<feature type="binding site" evidence="12">
    <location>
        <position position="190"/>
    </location>
    <ligand>
        <name>ATP</name>
        <dbReference type="ChEBI" id="CHEBI:30616"/>
    </ligand>
</feature>
<keyword evidence="6 12" id="KW-0547">Nucleotide-binding</keyword>
<dbReference type="GO" id="GO:0005829">
    <property type="term" value="C:cytosol"/>
    <property type="evidence" value="ECO:0007669"/>
    <property type="project" value="TreeGrafter"/>
</dbReference>
<evidence type="ECO:0000256" key="10">
    <source>
        <dbReference type="ARBA" id="ARBA00022958"/>
    </source>
</evidence>
<keyword evidence="8 12" id="KW-0067">ATP-binding</keyword>
<dbReference type="RefSeq" id="WP_013251487.1">
    <property type="nucleotide sequence ID" value="NC_014363.1"/>
</dbReference>
<feature type="binding site" evidence="12">
    <location>
        <position position="146"/>
    </location>
    <ligand>
        <name>substrate</name>
    </ligand>
</feature>
<dbReference type="Gene3D" id="3.40.1190.20">
    <property type="match status" value="1"/>
</dbReference>
<comment type="cofactor">
    <cofactor evidence="12">
        <name>Mg(2+)</name>
        <dbReference type="ChEBI" id="CHEBI:18420"/>
    </cofactor>
    <text evidence="12">Requires a divalent cation, most likely magnesium in vivo, as an electrophilic catalyst to aid phosphoryl group transfer. It is the chelate of the metal and the nucleotide that is the actual substrate.</text>
</comment>
<dbReference type="InterPro" id="IPR002173">
    <property type="entry name" value="Carboh/pur_kinase_PfkB_CS"/>
</dbReference>
<dbReference type="UniPathway" id="UPA00916">
    <property type="reaction ID" value="UER00889"/>
</dbReference>
<evidence type="ECO:0000256" key="5">
    <source>
        <dbReference type="ARBA" id="ARBA00022723"/>
    </source>
</evidence>
<comment type="pathway">
    <text evidence="12">Carbohydrate metabolism; D-ribose degradation; D-ribose 5-phosphate from beta-D-ribopyranose: step 2/2.</text>
</comment>
<feature type="active site" description="Proton acceptor" evidence="12">
    <location>
        <position position="258"/>
    </location>
</feature>
<evidence type="ECO:0000256" key="7">
    <source>
        <dbReference type="ARBA" id="ARBA00022777"/>
    </source>
</evidence>
<evidence type="ECO:0000256" key="1">
    <source>
        <dbReference type="ARBA" id="ARBA00005380"/>
    </source>
</evidence>
<feature type="binding site" evidence="12">
    <location>
        <begin position="226"/>
        <end position="231"/>
    </location>
    <ligand>
        <name>ATP</name>
        <dbReference type="ChEBI" id="CHEBI:30616"/>
    </ligand>
</feature>
<dbReference type="GeneID" id="78512041"/>
<comment type="catalytic activity">
    <reaction evidence="12">
        <text>D-ribose + ATP = D-ribose 5-phosphate + ADP + H(+)</text>
        <dbReference type="Rhea" id="RHEA:13697"/>
        <dbReference type="ChEBI" id="CHEBI:15378"/>
        <dbReference type="ChEBI" id="CHEBI:30616"/>
        <dbReference type="ChEBI" id="CHEBI:47013"/>
        <dbReference type="ChEBI" id="CHEBI:78346"/>
        <dbReference type="ChEBI" id="CHEBI:456216"/>
        <dbReference type="EC" id="2.7.1.15"/>
    </reaction>
</comment>
<dbReference type="HAMAP" id="MF_01987">
    <property type="entry name" value="Ribokinase"/>
    <property type="match status" value="1"/>
</dbReference>
<dbReference type="eggNOG" id="COG0524">
    <property type="taxonomic scope" value="Bacteria"/>
</dbReference>
<organism evidence="14 15">
    <name type="scientific">Olsenella uli (strain ATCC 49627 / DSM 7084 / CCUG 31166 / CIP 109912 / JCM 12494 / LMG 11480 / NCIMB 702895 / VPI D76D-27C)</name>
    <name type="common">Lactobacillus uli</name>
    <dbReference type="NCBI Taxonomy" id="633147"/>
    <lineage>
        <taxon>Bacteria</taxon>
        <taxon>Bacillati</taxon>
        <taxon>Actinomycetota</taxon>
        <taxon>Coriobacteriia</taxon>
        <taxon>Coriobacteriales</taxon>
        <taxon>Atopobiaceae</taxon>
        <taxon>Olsenella</taxon>
    </lineage>
</organism>
<comment type="similarity">
    <text evidence="1">Belongs to the carbohydrate kinase pfkB family.</text>
</comment>
<evidence type="ECO:0000256" key="9">
    <source>
        <dbReference type="ARBA" id="ARBA00022842"/>
    </source>
</evidence>
<dbReference type="PANTHER" id="PTHR10584">
    <property type="entry name" value="SUGAR KINASE"/>
    <property type="match status" value="1"/>
</dbReference>
<feature type="binding site" evidence="12">
    <location>
        <begin position="257"/>
        <end position="258"/>
    </location>
    <ligand>
        <name>ATP</name>
        <dbReference type="ChEBI" id="CHEBI:30616"/>
    </ligand>
</feature>
<dbReference type="PRINTS" id="PR00990">
    <property type="entry name" value="RIBOKINASE"/>
</dbReference>
<comment type="subcellular location">
    <subcellularLocation>
        <location evidence="12">Cytoplasm</location>
    </subcellularLocation>
</comment>
<dbReference type="InterPro" id="IPR011877">
    <property type="entry name" value="Ribokinase"/>
</dbReference>
<feature type="domain" description="Carbohydrate kinase PfkB" evidence="13">
    <location>
        <begin position="8"/>
        <end position="300"/>
    </location>
</feature>
<dbReference type="EMBL" id="CP002106">
    <property type="protein sequence ID" value="ADK67735.1"/>
    <property type="molecule type" value="Genomic_DNA"/>
</dbReference>
<keyword evidence="11 12" id="KW-0119">Carbohydrate metabolism</keyword>
<feature type="binding site" evidence="12">
    <location>
        <begin position="45"/>
        <end position="49"/>
    </location>
    <ligand>
        <name>substrate</name>
    </ligand>
</feature>
<comment type="subunit">
    <text evidence="12">Homodimer.</text>
</comment>
<evidence type="ECO:0000259" key="13">
    <source>
        <dbReference type="Pfam" id="PF00294"/>
    </source>
</evidence>
<dbReference type="Pfam" id="PF00294">
    <property type="entry name" value="PfkB"/>
    <property type="match status" value="1"/>
</dbReference>
<keyword evidence="4 12" id="KW-0808">Transferase</keyword>
<dbReference type="AlphaFoldDB" id="E1QZC1"/>
<evidence type="ECO:0000256" key="12">
    <source>
        <dbReference type="HAMAP-Rule" id="MF_01987"/>
    </source>
</evidence>
<dbReference type="SUPFAM" id="SSF53613">
    <property type="entry name" value="Ribokinase-like"/>
    <property type="match status" value="1"/>
</dbReference>
<accession>E1QZC1</accession>
<comment type="caution">
    <text evidence="12">Lacks conserved residue(s) required for the propagation of feature annotation.</text>
</comment>
<dbReference type="GO" id="GO:0019303">
    <property type="term" value="P:D-ribose catabolic process"/>
    <property type="evidence" value="ECO:0007669"/>
    <property type="project" value="UniProtKB-UniRule"/>
</dbReference>
<evidence type="ECO:0000313" key="15">
    <source>
        <dbReference type="Proteomes" id="UP000000333"/>
    </source>
</evidence>
<evidence type="ECO:0000256" key="4">
    <source>
        <dbReference type="ARBA" id="ARBA00022679"/>
    </source>
</evidence>
<dbReference type="HOGENOM" id="CLU_027634_2_0_11"/>
<evidence type="ECO:0000256" key="11">
    <source>
        <dbReference type="ARBA" id="ARBA00023277"/>
    </source>
</evidence>
<dbReference type="GO" id="GO:0004747">
    <property type="term" value="F:ribokinase activity"/>
    <property type="evidence" value="ECO:0007669"/>
    <property type="project" value="UniProtKB-UniRule"/>
</dbReference>
<feature type="binding site" evidence="12">
    <location>
        <position position="254"/>
    </location>
    <ligand>
        <name>K(+)</name>
        <dbReference type="ChEBI" id="CHEBI:29103"/>
    </ligand>
</feature>
<proteinExistence type="inferred from homology"/>
<evidence type="ECO:0000256" key="3">
    <source>
        <dbReference type="ARBA" id="ARBA00016943"/>
    </source>
</evidence>
<keyword evidence="10 12" id="KW-0630">Potassium</keyword>
<dbReference type="Proteomes" id="UP000000333">
    <property type="component" value="Chromosome"/>
</dbReference>
<protein>
    <recommendedName>
        <fullName evidence="3 12">Ribokinase</fullName>
        <shortName evidence="12">RK</shortName>
        <ecNumber evidence="2 12">2.7.1.15</ecNumber>
    </recommendedName>
</protein>
<keyword evidence="7 12" id="KW-0418">Kinase</keyword>
<dbReference type="EC" id="2.7.1.15" evidence="2 12"/>